<accession>A0AAV2E2U5</accession>
<organism evidence="2 3">
    <name type="scientific">Linum trigynum</name>
    <dbReference type="NCBI Taxonomy" id="586398"/>
    <lineage>
        <taxon>Eukaryota</taxon>
        <taxon>Viridiplantae</taxon>
        <taxon>Streptophyta</taxon>
        <taxon>Embryophyta</taxon>
        <taxon>Tracheophyta</taxon>
        <taxon>Spermatophyta</taxon>
        <taxon>Magnoliopsida</taxon>
        <taxon>eudicotyledons</taxon>
        <taxon>Gunneridae</taxon>
        <taxon>Pentapetalae</taxon>
        <taxon>rosids</taxon>
        <taxon>fabids</taxon>
        <taxon>Malpighiales</taxon>
        <taxon>Linaceae</taxon>
        <taxon>Linum</taxon>
    </lineage>
</organism>
<gene>
    <name evidence="2" type="ORF">LTRI10_LOCUS21628</name>
</gene>
<evidence type="ECO:0000313" key="3">
    <source>
        <dbReference type="Proteomes" id="UP001497516"/>
    </source>
</evidence>
<dbReference type="Proteomes" id="UP001497516">
    <property type="component" value="Chromosome 4"/>
</dbReference>
<evidence type="ECO:0000256" key="1">
    <source>
        <dbReference type="SAM" id="MobiDB-lite"/>
    </source>
</evidence>
<protein>
    <submittedName>
        <fullName evidence="2">Uncharacterized protein</fullName>
    </submittedName>
</protein>
<dbReference type="AlphaFoldDB" id="A0AAV2E2U5"/>
<dbReference type="EMBL" id="OZ034817">
    <property type="protein sequence ID" value="CAL1380164.1"/>
    <property type="molecule type" value="Genomic_DNA"/>
</dbReference>
<sequence length="103" mass="11990">MSPLVNASRSQAVHFSRNDSRFLTWNVPAYEQRSRSRNAFRFFAMLPQWNESPLLPPGQAKNSHSASSLREKLRSKSAFPKARIPKRFLTSQRIKRFSKKPKD</sequence>
<name>A0AAV2E2U5_9ROSI</name>
<keyword evidence="3" id="KW-1185">Reference proteome</keyword>
<proteinExistence type="predicted"/>
<feature type="region of interest" description="Disordered" evidence="1">
    <location>
        <begin position="53"/>
        <end position="83"/>
    </location>
</feature>
<evidence type="ECO:0000313" key="2">
    <source>
        <dbReference type="EMBL" id="CAL1380164.1"/>
    </source>
</evidence>
<reference evidence="2 3" key="1">
    <citation type="submission" date="2024-04" db="EMBL/GenBank/DDBJ databases">
        <authorList>
            <person name="Fracassetti M."/>
        </authorList>
    </citation>
    <scope>NUCLEOTIDE SEQUENCE [LARGE SCALE GENOMIC DNA]</scope>
</reference>